<evidence type="ECO:0000256" key="7">
    <source>
        <dbReference type="ARBA" id="ARBA00022741"/>
    </source>
</evidence>
<dbReference type="GO" id="GO:0005737">
    <property type="term" value="C:cytoplasm"/>
    <property type="evidence" value="ECO:0007669"/>
    <property type="project" value="TreeGrafter"/>
</dbReference>
<dbReference type="PANTHER" id="PTHR24342:SF15">
    <property type="entry name" value="DEATH-ASSOCIATED PROTEIN KINASE 2"/>
    <property type="match status" value="1"/>
</dbReference>
<dbReference type="PROSITE" id="PS00108">
    <property type="entry name" value="PROTEIN_KINASE_ST"/>
    <property type="match status" value="1"/>
</dbReference>
<keyword evidence="3" id="KW-0723">Serine/threonine-protein kinase</keyword>
<feature type="domain" description="Protein kinase" evidence="13">
    <location>
        <begin position="1"/>
        <end position="261"/>
    </location>
</feature>
<dbReference type="InterPro" id="IPR008271">
    <property type="entry name" value="Ser/Thr_kinase_AS"/>
</dbReference>
<evidence type="ECO:0000256" key="5">
    <source>
        <dbReference type="ARBA" id="ARBA00022679"/>
    </source>
</evidence>
<evidence type="ECO:0000256" key="9">
    <source>
        <dbReference type="ARBA" id="ARBA00022840"/>
    </source>
</evidence>
<dbReference type="GO" id="GO:0035556">
    <property type="term" value="P:intracellular signal transduction"/>
    <property type="evidence" value="ECO:0007669"/>
    <property type="project" value="TreeGrafter"/>
</dbReference>
<evidence type="ECO:0000256" key="6">
    <source>
        <dbReference type="ARBA" id="ARBA00022703"/>
    </source>
</evidence>
<protein>
    <recommendedName>
        <fullName evidence="2">non-specific serine/threonine protein kinase</fullName>
        <ecNumber evidence="2">2.7.11.1</ecNumber>
    </recommendedName>
</protein>
<evidence type="ECO:0000256" key="2">
    <source>
        <dbReference type="ARBA" id="ARBA00012513"/>
    </source>
</evidence>
<dbReference type="AlphaFoldDB" id="A0A3B4U3D3"/>
<dbReference type="GO" id="GO:0004674">
    <property type="term" value="F:protein serine/threonine kinase activity"/>
    <property type="evidence" value="ECO:0007669"/>
    <property type="project" value="UniProtKB-KW"/>
</dbReference>
<dbReference type="GO" id="GO:0006915">
    <property type="term" value="P:apoptotic process"/>
    <property type="evidence" value="ECO:0007669"/>
    <property type="project" value="UniProtKB-KW"/>
</dbReference>
<dbReference type="GO" id="GO:0043065">
    <property type="term" value="P:positive regulation of apoptotic process"/>
    <property type="evidence" value="ECO:0007669"/>
    <property type="project" value="TreeGrafter"/>
</dbReference>
<evidence type="ECO:0000313" key="14">
    <source>
        <dbReference type="Ensembl" id="ENSSDUP00000012405.1"/>
    </source>
</evidence>
<keyword evidence="6" id="KW-0053">Apoptosis</keyword>
<keyword evidence="8" id="KW-0418">Kinase</keyword>
<dbReference type="STRING" id="41447.ENSSDUP00000012405"/>
<reference evidence="14" key="2">
    <citation type="submission" date="2025-09" db="UniProtKB">
        <authorList>
            <consortium name="Ensembl"/>
        </authorList>
    </citation>
    <scope>IDENTIFICATION</scope>
</reference>
<evidence type="ECO:0000256" key="8">
    <source>
        <dbReference type="ARBA" id="ARBA00022777"/>
    </source>
</evidence>
<evidence type="ECO:0000256" key="3">
    <source>
        <dbReference type="ARBA" id="ARBA00022527"/>
    </source>
</evidence>
<evidence type="ECO:0000256" key="1">
    <source>
        <dbReference type="ARBA" id="ARBA00001946"/>
    </source>
</evidence>
<comment type="catalytic activity">
    <reaction evidence="11">
        <text>L-seryl-[protein] + ATP = O-phospho-L-seryl-[protein] + ADP + H(+)</text>
        <dbReference type="Rhea" id="RHEA:17989"/>
        <dbReference type="Rhea" id="RHEA-COMP:9863"/>
        <dbReference type="Rhea" id="RHEA-COMP:11604"/>
        <dbReference type="ChEBI" id="CHEBI:15378"/>
        <dbReference type="ChEBI" id="CHEBI:29999"/>
        <dbReference type="ChEBI" id="CHEBI:30616"/>
        <dbReference type="ChEBI" id="CHEBI:83421"/>
        <dbReference type="ChEBI" id="CHEBI:456216"/>
        <dbReference type="EC" id="2.7.11.1"/>
    </reaction>
</comment>
<dbReference type="Gene3D" id="3.30.200.20">
    <property type="entry name" value="Phosphorylase Kinase, domain 1"/>
    <property type="match status" value="1"/>
</dbReference>
<comment type="catalytic activity">
    <reaction evidence="10">
        <text>L-threonyl-[protein] + ATP = O-phospho-L-threonyl-[protein] + ADP + H(+)</text>
        <dbReference type="Rhea" id="RHEA:46608"/>
        <dbReference type="Rhea" id="RHEA-COMP:11060"/>
        <dbReference type="Rhea" id="RHEA-COMP:11605"/>
        <dbReference type="ChEBI" id="CHEBI:15378"/>
        <dbReference type="ChEBI" id="CHEBI:30013"/>
        <dbReference type="ChEBI" id="CHEBI:30616"/>
        <dbReference type="ChEBI" id="CHEBI:61977"/>
        <dbReference type="ChEBI" id="CHEBI:456216"/>
        <dbReference type="EC" id="2.7.11.1"/>
    </reaction>
</comment>
<keyword evidence="15" id="KW-1185">Reference proteome</keyword>
<keyword evidence="5" id="KW-0808">Transferase</keyword>
<evidence type="ECO:0000256" key="12">
    <source>
        <dbReference type="ARBA" id="ARBA00060827"/>
    </source>
</evidence>
<dbReference type="SMART" id="SM00220">
    <property type="entry name" value="S_TKc"/>
    <property type="match status" value="1"/>
</dbReference>
<comment type="cofactor">
    <cofactor evidence="1">
        <name>Mg(2+)</name>
        <dbReference type="ChEBI" id="CHEBI:18420"/>
    </cofactor>
</comment>
<keyword evidence="7" id="KW-0547">Nucleotide-binding</keyword>
<organism evidence="14 15">
    <name type="scientific">Seriola dumerili</name>
    <name type="common">Greater amberjack</name>
    <name type="synonym">Caranx dumerili</name>
    <dbReference type="NCBI Taxonomy" id="41447"/>
    <lineage>
        <taxon>Eukaryota</taxon>
        <taxon>Metazoa</taxon>
        <taxon>Chordata</taxon>
        <taxon>Craniata</taxon>
        <taxon>Vertebrata</taxon>
        <taxon>Euteleostomi</taxon>
        <taxon>Actinopterygii</taxon>
        <taxon>Neopterygii</taxon>
        <taxon>Teleostei</taxon>
        <taxon>Neoteleostei</taxon>
        <taxon>Acanthomorphata</taxon>
        <taxon>Carangaria</taxon>
        <taxon>Carangiformes</taxon>
        <taxon>Carangidae</taxon>
        <taxon>Seriola</taxon>
    </lineage>
</organism>
<reference evidence="14" key="1">
    <citation type="submission" date="2025-08" db="UniProtKB">
        <authorList>
            <consortium name="Ensembl"/>
        </authorList>
    </citation>
    <scope>IDENTIFICATION</scope>
</reference>
<dbReference type="Proteomes" id="UP000261420">
    <property type="component" value="Unplaced"/>
</dbReference>
<dbReference type="PROSITE" id="PS50011">
    <property type="entry name" value="PROTEIN_KINASE_DOM"/>
    <property type="match status" value="1"/>
</dbReference>
<evidence type="ECO:0000256" key="10">
    <source>
        <dbReference type="ARBA" id="ARBA00047899"/>
    </source>
</evidence>
<dbReference type="GO" id="GO:0005634">
    <property type="term" value="C:nucleus"/>
    <property type="evidence" value="ECO:0007669"/>
    <property type="project" value="TreeGrafter"/>
</dbReference>
<dbReference type="GeneTree" id="ENSGT00940000153424"/>
<dbReference type="FunFam" id="1.10.510.10:FF:000250">
    <property type="entry name" value="Death-associated protein kinase 3"/>
    <property type="match status" value="1"/>
</dbReference>
<sequence>MSFCVRSGQFAIVKRCKEKSTGTEYAAKFIKKRQSRASRRGVRREEIEREVGILQELQHTNVVALHDVYENRTDVVLILELVSGGELFDFLAQKESLSEEEATQFIKQVLDGVQYLHSKRIAHFDLKPENIMLLDRNVTLPRIKLIDFGLAHKIEAGADFKNIFGTPEFVAPEIVNYEQLGLEADMWSIGVITYILLSGASPFLGDTKQETLGNISAMNYEFDEEFFSNTSELAKSFIKQLLEKDTRKRMTIQDALNHPWIKAEKKLEQLKTKRLKEYTIQLHSSMPQNNTYANFERFAHVVEDISLMETGLSEVAGSHHTLQGDLEALLSIYNDKEAWYKEESETARKQLSQIHYEFRKVEATRRLLQEDMKAVDASLESISGKRLNLCTALFDEAGFVAFYFDSLVIMKVNIGYECFYCVMARQRHRIK</sequence>
<comment type="similarity">
    <text evidence="12">Belongs to the protein kinase superfamily. CAMK Ser/Thr protein kinase family. DAP kinase subfamily.</text>
</comment>
<dbReference type="Ensembl" id="ENSSDUT00000012627.1">
    <property type="protein sequence ID" value="ENSSDUP00000012405.1"/>
    <property type="gene ID" value="ENSSDUG00000008929.1"/>
</dbReference>
<dbReference type="Pfam" id="PF00069">
    <property type="entry name" value="Pkinase"/>
    <property type="match status" value="1"/>
</dbReference>
<evidence type="ECO:0000259" key="13">
    <source>
        <dbReference type="PROSITE" id="PS50011"/>
    </source>
</evidence>
<keyword evidence="9" id="KW-0067">ATP-binding</keyword>
<dbReference type="EC" id="2.7.11.1" evidence="2"/>
<dbReference type="InterPro" id="IPR011009">
    <property type="entry name" value="Kinase-like_dom_sf"/>
</dbReference>
<evidence type="ECO:0000256" key="11">
    <source>
        <dbReference type="ARBA" id="ARBA00048679"/>
    </source>
</evidence>
<name>A0A3B4U3D3_SERDU</name>
<dbReference type="FunFam" id="3.30.200.20:FF:000110">
    <property type="entry name" value="Death-associated kinase 3, isoform CRA_a"/>
    <property type="match status" value="1"/>
</dbReference>
<accession>A0A3B4U3D3</accession>
<keyword evidence="4" id="KW-0597">Phosphoprotein</keyword>
<dbReference type="GO" id="GO:0005524">
    <property type="term" value="F:ATP binding"/>
    <property type="evidence" value="ECO:0007669"/>
    <property type="project" value="UniProtKB-KW"/>
</dbReference>
<evidence type="ECO:0000256" key="4">
    <source>
        <dbReference type="ARBA" id="ARBA00022553"/>
    </source>
</evidence>
<dbReference type="PANTHER" id="PTHR24342">
    <property type="entry name" value="SERINE/THREONINE-PROTEIN KINASE 17"/>
    <property type="match status" value="1"/>
</dbReference>
<dbReference type="InterPro" id="IPR000719">
    <property type="entry name" value="Prot_kinase_dom"/>
</dbReference>
<evidence type="ECO:0000313" key="15">
    <source>
        <dbReference type="Proteomes" id="UP000261420"/>
    </source>
</evidence>
<dbReference type="SUPFAM" id="SSF56112">
    <property type="entry name" value="Protein kinase-like (PK-like)"/>
    <property type="match status" value="1"/>
</dbReference>
<dbReference type="Gene3D" id="1.10.510.10">
    <property type="entry name" value="Transferase(Phosphotransferase) domain 1"/>
    <property type="match status" value="1"/>
</dbReference>
<proteinExistence type="inferred from homology"/>